<organism evidence="2">
    <name type="scientific">Aureimonas altamirensis</name>
    <dbReference type="NCBI Taxonomy" id="370622"/>
    <lineage>
        <taxon>Bacteria</taxon>
        <taxon>Pseudomonadati</taxon>
        <taxon>Pseudomonadota</taxon>
        <taxon>Alphaproteobacteria</taxon>
        <taxon>Hyphomicrobiales</taxon>
        <taxon>Aurantimonadaceae</taxon>
        <taxon>Aureimonas</taxon>
    </lineage>
</organism>
<feature type="transmembrane region" description="Helical" evidence="1">
    <location>
        <begin position="189"/>
        <end position="216"/>
    </location>
</feature>
<protein>
    <recommendedName>
        <fullName evidence="3">Na+-dependent transporter</fullName>
    </recommendedName>
</protein>
<feature type="transmembrane region" description="Helical" evidence="1">
    <location>
        <begin position="129"/>
        <end position="150"/>
    </location>
</feature>
<evidence type="ECO:0008006" key="3">
    <source>
        <dbReference type="Google" id="ProtNLM"/>
    </source>
</evidence>
<dbReference type="RefSeq" id="WP_060607764.1">
    <property type="nucleotide sequence ID" value="NZ_BBWQ01000018.1"/>
</dbReference>
<feature type="transmembrane region" description="Helical" evidence="1">
    <location>
        <begin position="39"/>
        <end position="59"/>
    </location>
</feature>
<reference evidence="2" key="1">
    <citation type="journal article" date="2015" name="Proc. Natl. Acad. Sci. U.S.A.">
        <title>Bacterial clade with the ribosomal RNA operon on a small plasmid rather than the chromosome.</title>
        <authorList>
            <person name="Anda M."/>
            <person name="Ohtsubo Y."/>
            <person name="Okubo T."/>
            <person name="Sugawara M."/>
            <person name="Nagata Y."/>
            <person name="Tsuda M."/>
            <person name="Minamisawa K."/>
            <person name="Mitsui H."/>
        </authorList>
    </citation>
    <scope>NUCLEOTIDE SEQUENCE</scope>
    <source>
        <strain evidence="2">DSM 21988</strain>
    </source>
</reference>
<feature type="transmembrane region" description="Helical" evidence="1">
    <location>
        <begin position="71"/>
        <end position="89"/>
    </location>
</feature>
<feature type="transmembrane region" description="Helical" evidence="1">
    <location>
        <begin position="156"/>
        <end position="177"/>
    </location>
</feature>
<proteinExistence type="predicted"/>
<keyword evidence="1" id="KW-0812">Transmembrane</keyword>
<dbReference type="InterPro" id="IPR038770">
    <property type="entry name" value="Na+/solute_symporter_sf"/>
</dbReference>
<keyword evidence="1" id="KW-0472">Membrane</keyword>
<feature type="transmembrane region" description="Helical" evidence="1">
    <location>
        <begin position="95"/>
        <end position="117"/>
    </location>
</feature>
<evidence type="ECO:0000313" key="2">
    <source>
        <dbReference type="EMBL" id="BAT26201.1"/>
    </source>
</evidence>
<feature type="transmembrane region" description="Helical" evidence="1">
    <location>
        <begin position="252"/>
        <end position="274"/>
    </location>
</feature>
<dbReference type="EMBL" id="LC066371">
    <property type="protein sequence ID" value="BAT26201.1"/>
    <property type="molecule type" value="Genomic_DNA"/>
</dbReference>
<accession>A0A0N7KX83</accession>
<name>A0A0N7KX83_9HYPH</name>
<evidence type="ECO:0000256" key="1">
    <source>
        <dbReference type="SAM" id="Phobius"/>
    </source>
</evidence>
<sequence>MLVASFLARNARLVLVAGLVVGILAPSLAELLRPAVGPTVILLLFIAVLRMGPEGVLAGLRGLPDAIGRTLVFQLAVPVAVAALFTAAGVLAHPIAMGCVLALAAPPITGSANITLMVGGQPGPALRQLVVGTLLLPLTIVPVFLMVPAFGSPQAVMRSAVELLALIALAGAAALALRHFRLVRGTPAALLVMDASAAFLLGAVVVGLMSAIGPALLDRPSIFVATLGAAFIVGFAPQLLASGLARRSDPDAAAAIGITAGNRNMALFLSVLPAATVDDVLLFVGCFQIPMYLTPFLLARWYGRINLAQRRGEGAG</sequence>
<keyword evidence="1" id="KW-1133">Transmembrane helix</keyword>
<dbReference type="Gene3D" id="1.20.1530.20">
    <property type="match status" value="1"/>
</dbReference>
<dbReference type="AlphaFoldDB" id="A0A0N7KX83"/>
<feature type="transmembrane region" description="Helical" evidence="1">
    <location>
        <begin position="280"/>
        <end position="302"/>
    </location>
</feature>
<feature type="transmembrane region" description="Helical" evidence="1">
    <location>
        <begin position="222"/>
        <end position="240"/>
    </location>
</feature>